<dbReference type="GO" id="GO:0008270">
    <property type="term" value="F:zinc ion binding"/>
    <property type="evidence" value="ECO:0007669"/>
    <property type="project" value="UniProtKB-KW"/>
</dbReference>
<evidence type="ECO:0000256" key="3">
    <source>
        <dbReference type="ARBA" id="ARBA00022833"/>
    </source>
</evidence>
<dbReference type="Pfam" id="PF02701">
    <property type="entry name" value="Zn_ribbon_Dof"/>
    <property type="match status" value="1"/>
</dbReference>
<evidence type="ECO:0000313" key="12">
    <source>
        <dbReference type="EMBL" id="KAK9150187.1"/>
    </source>
</evidence>
<comment type="caution">
    <text evidence="12">The sequence shown here is derived from an EMBL/GenBank/DDBJ whole genome shotgun (WGS) entry which is preliminary data.</text>
</comment>
<dbReference type="PROSITE" id="PS50884">
    <property type="entry name" value="ZF_DOF_2"/>
    <property type="match status" value="1"/>
</dbReference>
<keyword evidence="7 8" id="KW-0539">Nucleus</keyword>
<evidence type="ECO:0000256" key="10">
    <source>
        <dbReference type="SAM" id="MobiDB-lite"/>
    </source>
</evidence>
<dbReference type="GO" id="GO:0005634">
    <property type="term" value="C:nucleus"/>
    <property type="evidence" value="ECO:0007669"/>
    <property type="project" value="UniProtKB-SubCell"/>
</dbReference>
<dbReference type="PANTHER" id="PTHR31992">
    <property type="entry name" value="DOF ZINC FINGER PROTEIN DOF1.4-RELATED"/>
    <property type="match status" value="1"/>
</dbReference>
<evidence type="ECO:0000256" key="7">
    <source>
        <dbReference type="ARBA" id="ARBA00023242"/>
    </source>
</evidence>
<feature type="domain" description="Dof-type" evidence="11">
    <location>
        <begin position="49"/>
        <end position="103"/>
    </location>
</feature>
<evidence type="ECO:0000313" key="13">
    <source>
        <dbReference type="Proteomes" id="UP001420932"/>
    </source>
</evidence>
<evidence type="ECO:0000256" key="2">
    <source>
        <dbReference type="ARBA" id="ARBA00022771"/>
    </source>
</evidence>
<evidence type="ECO:0000256" key="8">
    <source>
        <dbReference type="PROSITE-ProRule" id="PRU00071"/>
    </source>
</evidence>
<evidence type="ECO:0000256" key="4">
    <source>
        <dbReference type="ARBA" id="ARBA00023015"/>
    </source>
</evidence>
<evidence type="ECO:0000259" key="11">
    <source>
        <dbReference type="PROSITE" id="PS50884"/>
    </source>
</evidence>
<dbReference type="Proteomes" id="UP001420932">
    <property type="component" value="Unassembled WGS sequence"/>
</dbReference>
<keyword evidence="5 8" id="KW-0238">DNA-binding</keyword>
<protein>
    <recommendedName>
        <fullName evidence="9">Dof zinc finger protein</fullName>
    </recommendedName>
</protein>
<comment type="function">
    <text evidence="9">Transcription factor that binds specifically to a 5'-AA[AG]G-3' consensus core sequence.</text>
</comment>
<keyword evidence="13" id="KW-1185">Reference proteome</keyword>
<keyword evidence="3 9" id="KW-0862">Zinc</keyword>
<evidence type="ECO:0000256" key="5">
    <source>
        <dbReference type="ARBA" id="ARBA00023125"/>
    </source>
</evidence>
<proteinExistence type="predicted"/>
<comment type="subcellular location">
    <subcellularLocation>
        <location evidence="8 9">Nucleus</location>
    </subcellularLocation>
</comment>
<reference evidence="12 13" key="1">
    <citation type="submission" date="2024-01" db="EMBL/GenBank/DDBJ databases">
        <title>Genome assemblies of Stephania.</title>
        <authorList>
            <person name="Yang L."/>
        </authorList>
    </citation>
    <scope>NUCLEOTIDE SEQUENCE [LARGE SCALE GENOMIC DNA]</scope>
    <source>
        <strain evidence="12">YNDBR</strain>
        <tissue evidence="12">Leaf</tissue>
    </source>
</reference>
<name>A0AAP0PN79_9MAGN</name>
<gene>
    <name evidence="12" type="ORF">Syun_008496</name>
</gene>
<keyword evidence="1 9" id="KW-0479">Metal-binding</keyword>
<dbReference type="PROSITE" id="PS01361">
    <property type="entry name" value="ZF_DOF_1"/>
    <property type="match status" value="1"/>
</dbReference>
<accession>A0AAP0PN79</accession>
<dbReference type="InterPro" id="IPR003851">
    <property type="entry name" value="Znf_Dof"/>
</dbReference>
<dbReference type="GO" id="GO:0003700">
    <property type="term" value="F:DNA-binding transcription factor activity"/>
    <property type="evidence" value="ECO:0007669"/>
    <property type="project" value="UniProtKB-UniRule"/>
</dbReference>
<dbReference type="AlphaFoldDB" id="A0AAP0PN79"/>
<sequence length="345" mass="37493">MSISSSATNEWPQVDEVELMASNGLIMEKPISSSAQEQQQQQQQQQQSLKCPRCDSSNTKFCYYNNYSLSQPRHFCKACKRYWTRGGTLRNVPVGGGCRKNKRVKRSVNASSSSSPDPSSSSSLPINGSSTSLTNTPLTTTTSTTTSSMAINSMGNHHSSSTTPLFYGTSDVNHLTFPRFHNIKSTAAFDLQPQFSDLGLGFGSSSVPMTTQVEDVIASNSLLSGFNSSTALLGSSTPFICSSLQNSIMGDLKDSRSANRFPALLPFRDLQMGAHHSDDQTILMKELKVEHGSKDELISGPCQNPVELFNSFDSSLYWNPTNNSTAFGANWPDLSNYGSSVTPLI</sequence>
<keyword evidence="4 9" id="KW-0805">Transcription regulation</keyword>
<evidence type="ECO:0000256" key="1">
    <source>
        <dbReference type="ARBA" id="ARBA00022723"/>
    </source>
</evidence>
<dbReference type="InterPro" id="IPR045174">
    <property type="entry name" value="Dof"/>
</dbReference>
<dbReference type="GO" id="GO:0003677">
    <property type="term" value="F:DNA binding"/>
    <property type="evidence" value="ECO:0007669"/>
    <property type="project" value="UniProtKB-UniRule"/>
</dbReference>
<evidence type="ECO:0000256" key="6">
    <source>
        <dbReference type="ARBA" id="ARBA00023163"/>
    </source>
</evidence>
<feature type="compositionally biased region" description="Low complexity" evidence="10">
    <location>
        <begin position="111"/>
        <end position="148"/>
    </location>
</feature>
<evidence type="ECO:0000256" key="9">
    <source>
        <dbReference type="RuleBase" id="RU369094"/>
    </source>
</evidence>
<feature type="region of interest" description="Disordered" evidence="10">
    <location>
        <begin position="93"/>
        <end position="156"/>
    </location>
</feature>
<dbReference type="PANTHER" id="PTHR31992:SF141">
    <property type="entry name" value="DOF ZINC FINGER PROTEIN DOF1.4"/>
    <property type="match status" value="1"/>
</dbReference>
<organism evidence="12 13">
    <name type="scientific">Stephania yunnanensis</name>
    <dbReference type="NCBI Taxonomy" id="152371"/>
    <lineage>
        <taxon>Eukaryota</taxon>
        <taxon>Viridiplantae</taxon>
        <taxon>Streptophyta</taxon>
        <taxon>Embryophyta</taxon>
        <taxon>Tracheophyta</taxon>
        <taxon>Spermatophyta</taxon>
        <taxon>Magnoliopsida</taxon>
        <taxon>Ranunculales</taxon>
        <taxon>Menispermaceae</taxon>
        <taxon>Menispermoideae</taxon>
        <taxon>Cissampelideae</taxon>
        <taxon>Stephania</taxon>
    </lineage>
</organism>
<keyword evidence="6 9" id="KW-0804">Transcription</keyword>
<dbReference type="EMBL" id="JBBNAF010000004">
    <property type="protein sequence ID" value="KAK9150187.1"/>
    <property type="molecule type" value="Genomic_DNA"/>
</dbReference>
<keyword evidence="2 8" id="KW-0863">Zinc-finger</keyword>